<comment type="caution">
    <text evidence="13">The sequence shown here is derived from an EMBL/GenBank/DDBJ whole genome shotgun (WGS) entry which is preliminary data.</text>
</comment>
<dbReference type="Pfam" id="PF00270">
    <property type="entry name" value="DEAD"/>
    <property type="match status" value="1"/>
</dbReference>
<feature type="domain" description="Helicase ATP-binding" evidence="11">
    <location>
        <begin position="202"/>
        <end position="358"/>
    </location>
</feature>
<dbReference type="Gene3D" id="2.40.30.300">
    <property type="match status" value="1"/>
</dbReference>
<dbReference type="EMBL" id="BLZA01000005">
    <property type="protein sequence ID" value="GHJ84011.1"/>
    <property type="molecule type" value="Genomic_DNA"/>
</dbReference>
<feature type="domain" description="Helicase C-terminal" evidence="12">
    <location>
        <begin position="436"/>
        <end position="640"/>
    </location>
</feature>
<dbReference type="Pfam" id="PF13234">
    <property type="entry name" value="MTR4_beta-barrel"/>
    <property type="match status" value="1"/>
</dbReference>
<feature type="compositionally biased region" description="Low complexity" evidence="10">
    <location>
        <begin position="415"/>
        <end position="427"/>
    </location>
</feature>
<dbReference type="OrthoDB" id="64767at2759"/>
<comment type="subcellular location">
    <subcellularLocation>
        <location evidence="1">Nucleus</location>
    </subcellularLocation>
</comment>
<dbReference type="GO" id="GO:0005524">
    <property type="term" value="F:ATP binding"/>
    <property type="evidence" value="ECO:0007669"/>
    <property type="project" value="UniProtKB-KW"/>
</dbReference>
<evidence type="ECO:0000256" key="8">
    <source>
        <dbReference type="ARBA" id="ARBA00023242"/>
    </source>
</evidence>
<dbReference type="Gene3D" id="1.10.3380.30">
    <property type="match status" value="1"/>
</dbReference>
<keyword evidence="8" id="KW-0539">Nucleus</keyword>
<dbReference type="PANTHER" id="PTHR12131:SF7">
    <property type="entry name" value="EXOSOME RNA HELICASE MTR4"/>
    <property type="match status" value="1"/>
</dbReference>
<dbReference type="InterPro" id="IPR048392">
    <property type="entry name" value="MTR4-like_stalk"/>
</dbReference>
<gene>
    <name evidence="13" type="ORF">NliqN6_0413</name>
</gene>
<dbReference type="GO" id="GO:0000460">
    <property type="term" value="P:maturation of 5.8S rRNA"/>
    <property type="evidence" value="ECO:0007669"/>
    <property type="project" value="TreeGrafter"/>
</dbReference>
<dbReference type="GO" id="GO:0016787">
    <property type="term" value="F:hydrolase activity"/>
    <property type="evidence" value="ECO:0007669"/>
    <property type="project" value="UniProtKB-KW"/>
</dbReference>
<keyword evidence="6" id="KW-0347">Helicase</keyword>
<dbReference type="InterPro" id="IPR025696">
    <property type="entry name" value="Beta-barrel_MTR4"/>
</dbReference>
<dbReference type="InterPro" id="IPR016438">
    <property type="entry name" value="SKI2-like"/>
</dbReference>
<evidence type="ECO:0000256" key="1">
    <source>
        <dbReference type="ARBA" id="ARBA00004123"/>
    </source>
</evidence>
<dbReference type="InterPro" id="IPR014001">
    <property type="entry name" value="Helicase_ATP-bd"/>
</dbReference>
<dbReference type="CDD" id="cd18024">
    <property type="entry name" value="DEXHc_Mtr4-like"/>
    <property type="match status" value="1"/>
</dbReference>
<sequence>MDPDAMFSMLPGGASKKSKSTKAIKRRRQQSSPPPDASADKTASDPDDSSEPRKRSKRAQEKAAVIGEEAEQVDSMAALEKAEGDVTLGDITVRSNDGDDSMAQDEDDDSKTDAAIAKAEEVAKSMPVVTDDFEQEAEREVAATSGFAKVEEGEKMKLVHQVRHQVALPKDYPYIPISSHKPNDPPARSYKFTLDPFQRVAVNSIERNESVLVSAHTSAGKTVVAEYAIATCLKEKKRVVYTSPIKALSNQKFRELQAEFQDVGLMTGDVTINPSASCLVMTTEILRSMLYRGSEVMREVAWVVFDEIHYMRDKERGVVWEETIILLPHTVRYVFLSATIPNSMQFAEWICELHNQPCHVVYTDFRPTPLQHYMFPEGGDGMYLVVDEKSVFREDNFQKAMGSLSDKGEDPANPNSGRGRNGNTRKGGAMKGPNSDIYKLVKMIMMKNLNPVIVFAFSKRECEALAMQMAKIDMNTEEEAAMVENIFNNAMNNLNEDDRNLPQIGHILPLLKRGIGVHHGGLLPILKEVIEILFQEGLIKVLFATETFSIGLNMPAKTVVFTSVQKFDGKEFRHLSGGEYIQMSGRAGRRGLDARGIVIMMCGTKLEPDAAKGMVKGQADRLDSAFHLGYNMVLNLMRVEGISPEYMLQRCFYQFQNTMNVPVLEEELKELEARKKSTKLEKREEVEEYYDLRQHLDDYGKDYKAVIQLPTYSLPFLQPGRLVHVQDGVRDFGWGAVIHFEKRIWPIIKGTRARPADVREQDDYVVMVMLNCATQSRVDNRNKSEAIHSINPAPSDDSGEPIVVPVLLSCIQAISHIRVMLGKDLRSLPARRDAWKGIIQVKKNFAGGPPHLDPIDNMGIKDERFLKLVKKIKLLEERLGSLPIASHPDLPKLYDAYFDYVALKNNIKDVRKRITAVQNVLQLEELKNRKRVLRRLGFTSSDDIIETKGRVACEISTGDELMLTEMIFSGLFNDLTPAQCASICSCFVFDEKSEAVVKLKETLAQPLRRMQEIARRIATVSNECKIPLVPDEYVQSFKMEMMDAVFKWCGGASFSDICKMTDIFEGSIIRSFRRLQELLRQMGGAARAIGNEELETKFEDAIKLLERPNTVVFNPSLYL</sequence>
<dbReference type="CDD" id="cd18795">
    <property type="entry name" value="SF2_C_Ski2"/>
    <property type="match status" value="1"/>
</dbReference>
<name>A0A8H3YDQ1_9TREE</name>
<dbReference type="GO" id="GO:0003723">
    <property type="term" value="F:RNA binding"/>
    <property type="evidence" value="ECO:0007669"/>
    <property type="project" value="InterPro"/>
</dbReference>
<dbReference type="GO" id="GO:0003724">
    <property type="term" value="F:RNA helicase activity"/>
    <property type="evidence" value="ECO:0007669"/>
    <property type="project" value="InterPro"/>
</dbReference>
<dbReference type="GO" id="GO:0006401">
    <property type="term" value="P:RNA catabolic process"/>
    <property type="evidence" value="ECO:0007669"/>
    <property type="project" value="InterPro"/>
</dbReference>
<dbReference type="FunFam" id="3.40.50.300:FF:000083">
    <property type="entry name" value="ATP-dependent RNA helicase DOB1"/>
    <property type="match status" value="1"/>
</dbReference>
<feature type="compositionally biased region" description="Basic residues" evidence="10">
    <location>
        <begin position="16"/>
        <end position="29"/>
    </location>
</feature>
<keyword evidence="9" id="KW-0175">Coiled coil</keyword>
<keyword evidence="4" id="KW-0547">Nucleotide-binding</keyword>
<comment type="similarity">
    <text evidence="2">Belongs to the helicase family. SKI2 subfamily.</text>
</comment>
<keyword evidence="7" id="KW-0067">ATP-binding</keyword>
<dbReference type="PROSITE" id="PS51192">
    <property type="entry name" value="HELICASE_ATP_BIND_1"/>
    <property type="match status" value="1"/>
</dbReference>
<keyword evidence="3" id="KW-0698">rRNA processing</keyword>
<feature type="coiled-coil region" evidence="9">
    <location>
        <begin position="661"/>
        <end position="688"/>
    </location>
</feature>
<dbReference type="Pfam" id="PF00271">
    <property type="entry name" value="Helicase_C"/>
    <property type="match status" value="1"/>
</dbReference>
<protein>
    <submittedName>
        <fullName evidence="13">Uncharacterized protein</fullName>
    </submittedName>
</protein>
<evidence type="ECO:0000256" key="4">
    <source>
        <dbReference type="ARBA" id="ARBA00022741"/>
    </source>
</evidence>
<dbReference type="FunFam" id="3.40.50.300:FF:000141">
    <property type="entry name" value="ATP-dependent RNA helicase DOB1"/>
    <property type="match status" value="1"/>
</dbReference>
<dbReference type="InterPro" id="IPR050699">
    <property type="entry name" value="RNA-DNA_Helicase"/>
</dbReference>
<evidence type="ECO:0000256" key="3">
    <source>
        <dbReference type="ARBA" id="ARBA00022552"/>
    </source>
</evidence>
<dbReference type="FunFam" id="1.10.3380.30:FF:000002">
    <property type="entry name" value="superkiller viralicidic activity 2-like 2"/>
    <property type="match status" value="1"/>
</dbReference>
<evidence type="ECO:0000259" key="12">
    <source>
        <dbReference type="PROSITE" id="PS51194"/>
    </source>
</evidence>
<proteinExistence type="inferred from homology"/>
<evidence type="ECO:0000313" key="14">
    <source>
        <dbReference type="Proteomes" id="UP000620104"/>
    </source>
</evidence>
<evidence type="ECO:0000256" key="6">
    <source>
        <dbReference type="ARBA" id="ARBA00022806"/>
    </source>
</evidence>
<dbReference type="Gene3D" id="3.40.50.300">
    <property type="entry name" value="P-loop containing nucleotide triphosphate hydrolases"/>
    <property type="match status" value="2"/>
</dbReference>
<dbReference type="InterPro" id="IPR027417">
    <property type="entry name" value="P-loop_NTPase"/>
</dbReference>
<dbReference type="PANTHER" id="PTHR12131">
    <property type="entry name" value="ATP-DEPENDENT RNA AND DNA HELICASE"/>
    <property type="match status" value="1"/>
</dbReference>
<accession>A0A8H3YDQ1</accession>
<dbReference type="SMART" id="SM00487">
    <property type="entry name" value="DEXDc"/>
    <property type="match status" value="1"/>
</dbReference>
<organism evidence="13 14">
    <name type="scientific">Naganishia liquefaciens</name>
    <dbReference type="NCBI Taxonomy" id="104408"/>
    <lineage>
        <taxon>Eukaryota</taxon>
        <taxon>Fungi</taxon>
        <taxon>Dikarya</taxon>
        <taxon>Basidiomycota</taxon>
        <taxon>Agaricomycotina</taxon>
        <taxon>Tremellomycetes</taxon>
        <taxon>Filobasidiales</taxon>
        <taxon>Filobasidiaceae</taxon>
        <taxon>Naganishia</taxon>
    </lineage>
</organism>
<dbReference type="InterPro" id="IPR001650">
    <property type="entry name" value="Helicase_C-like"/>
</dbReference>
<evidence type="ECO:0000256" key="9">
    <source>
        <dbReference type="SAM" id="Coils"/>
    </source>
</evidence>
<dbReference type="PIRSF" id="PIRSF005198">
    <property type="entry name" value="Antiviral_helicase_SKI2"/>
    <property type="match status" value="1"/>
</dbReference>
<evidence type="ECO:0000256" key="10">
    <source>
        <dbReference type="SAM" id="MobiDB-lite"/>
    </source>
</evidence>
<feature type="region of interest" description="Disordered" evidence="10">
    <location>
        <begin position="402"/>
        <end position="431"/>
    </location>
</feature>
<dbReference type="Pfam" id="PF21408">
    <property type="entry name" value="MTR4-like_stalk"/>
    <property type="match status" value="1"/>
</dbReference>
<keyword evidence="5" id="KW-0378">Hydrolase</keyword>
<keyword evidence="14" id="KW-1185">Reference proteome</keyword>
<dbReference type="Pfam" id="PF08148">
    <property type="entry name" value="DSHCT"/>
    <property type="match status" value="1"/>
</dbReference>
<dbReference type="GO" id="GO:0031499">
    <property type="term" value="C:TRAMP complex"/>
    <property type="evidence" value="ECO:0007669"/>
    <property type="project" value="UniProtKB-ARBA"/>
</dbReference>
<feature type="region of interest" description="Disordered" evidence="10">
    <location>
        <begin position="1"/>
        <end position="72"/>
    </location>
</feature>
<dbReference type="FunFam" id="2.40.30.300:FF:000001">
    <property type="entry name" value="Mtr4 exosome RNA helicase"/>
    <property type="match status" value="1"/>
</dbReference>
<feature type="compositionally biased region" description="Basic and acidic residues" evidence="10">
    <location>
        <begin position="38"/>
        <end position="61"/>
    </location>
</feature>
<dbReference type="SMART" id="SM00490">
    <property type="entry name" value="HELICc"/>
    <property type="match status" value="1"/>
</dbReference>
<feature type="compositionally biased region" description="Acidic residues" evidence="10">
    <location>
        <begin position="98"/>
        <end position="110"/>
    </location>
</feature>
<evidence type="ECO:0000256" key="5">
    <source>
        <dbReference type="ARBA" id="ARBA00022801"/>
    </source>
</evidence>
<dbReference type="InterPro" id="IPR012961">
    <property type="entry name" value="Ski2/MTR4_C"/>
</dbReference>
<feature type="region of interest" description="Disordered" evidence="10">
    <location>
        <begin position="87"/>
        <end position="110"/>
    </location>
</feature>
<reference evidence="13" key="1">
    <citation type="submission" date="2020-07" db="EMBL/GenBank/DDBJ databases">
        <title>Draft Genome Sequence of a Deep-Sea Yeast, Naganishia (Cryptococcus) liquefaciens strain N6.</title>
        <authorList>
            <person name="Han Y.W."/>
            <person name="Kajitani R."/>
            <person name="Morimoto H."/>
            <person name="Parhat M."/>
            <person name="Tsubouchi H."/>
            <person name="Bakenova O."/>
            <person name="Ogata M."/>
            <person name="Argunhan B."/>
            <person name="Aoki R."/>
            <person name="Kajiwara S."/>
            <person name="Itoh T."/>
            <person name="Iwasaki H."/>
        </authorList>
    </citation>
    <scope>NUCLEOTIDE SEQUENCE</scope>
    <source>
        <strain evidence="13">N6</strain>
    </source>
</reference>
<evidence type="ECO:0000256" key="2">
    <source>
        <dbReference type="ARBA" id="ARBA00010140"/>
    </source>
</evidence>
<dbReference type="InterPro" id="IPR011545">
    <property type="entry name" value="DEAD/DEAH_box_helicase_dom"/>
</dbReference>
<evidence type="ECO:0000256" key="7">
    <source>
        <dbReference type="ARBA" id="ARBA00022840"/>
    </source>
</evidence>
<dbReference type="Proteomes" id="UP000620104">
    <property type="component" value="Unassembled WGS sequence"/>
</dbReference>
<dbReference type="AlphaFoldDB" id="A0A8H3YDQ1"/>
<dbReference type="PROSITE" id="PS51194">
    <property type="entry name" value="HELICASE_CTER"/>
    <property type="match status" value="1"/>
</dbReference>
<dbReference type="SUPFAM" id="SSF52540">
    <property type="entry name" value="P-loop containing nucleoside triphosphate hydrolases"/>
    <property type="match status" value="1"/>
</dbReference>
<evidence type="ECO:0000259" key="11">
    <source>
        <dbReference type="PROSITE" id="PS51192"/>
    </source>
</evidence>
<dbReference type="SMART" id="SM01142">
    <property type="entry name" value="DSHCT"/>
    <property type="match status" value="1"/>
</dbReference>
<evidence type="ECO:0000313" key="13">
    <source>
        <dbReference type="EMBL" id="GHJ84011.1"/>
    </source>
</evidence>